<dbReference type="Proteomes" id="UP001497482">
    <property type="component" value="Chromosome 23"/>
</dbReference>
<proteinExistence type="predicted"/>
<evidence type="ECO:0000313" key="1">
    <source>
        <dbReference type="EMBL" id="CAL1600100.1"/>
    </source>
</evidence>
<name>A0AAV2LG03_KNICA</name>
<evidence type="ECO:0000313" key="2">
    <source>
        <dbReference type="Proteomes" id="UP001497482"/>
    </source>
</evidence>
<evidence type="ECO:0008006" key="3">
    <source>
        <dbReference type="Google" id="ProtNLM"/>
    </source>
</evidence>
<protein>
    <recommendedName>
        <fullName evidence="3">Metallothionein</fullName>
    </recommendedName>
</protein>
<gene>
    <name evidence="1" type="ORF">KC01_LOCUS28243</name>
</gene>
<dbReference type="EMBL" id="OZ035845">
    <property type="protein sequence ID" value="CAL1600100.1"/>
    <property type="molecule type" value="Genomic_DNA"/>
</dbReference>
<reference evidence="1 2" key="1">
    <citation type="submission" date="2024-04" db="EMBL/GenBank/DDBJ databases">
        <authorList>
            <person name="Waldvogel A.-M."/>
            <person name="Schoenle A."/>
        </authorList>
    </citation>
    <scope>NUCLEOTIDE SEQUENCE [LARGE SCALE GENOMIC DNA]</scope>
</reference>
<accession>A0AAV2LG03</accession>
<organism evidence="1 2">
    <name type="scientific">Knipowitschia caucasica</name>
    <name type="common">Caucasian dwarf goby</name>
    <name type="synonym">Pomatoschistus caucasicus</name>
    <dbReference type="NCBI Taxonomy" id="637954"/>
    <lineage>
        <taxon>Eukaryota</taxon>
        <taxon>Metazoa</taxon>
        <taxon>Chordata</taxon>
        <taxon>Craniata</taxon>
        <taxon>Vertebrata</taxon>
        <taxon>Euteleostomi</taxon>
        <taxon>Actinopterygii</taxon>
        <taxon>Neopterygii</taxon>
        <taxon>Teleostei</taxon>
        <taxon>Neoteleostei</taxon>
        <taxon>Acanthomorphata</taxon>
        <taxon>Gobiaria</taxon>
        <taxon>Gobiiformes</taxon>
        <taxon>Gobioidei</taxon>
        <taxon>Gobiidae</taxon>
        <taxon>Gobiinae</taxon>
        <taxon>Knipowitschia</taxon>
    </lineage>
</organism>
<dbReference type="AlphaFoldDB" id="A0AAV2LG03"/>
<keyword evidence="2" id="KW-1185">Reference proteome</keyword>
<sequence length="67" mass="7083">MSSSGSLNMADSPQLSTLADQQPCCPCATPCSCTHPVTSKVLTRERCVMTSLGGGVWNDAVTQYDED</sequence>